<gene>
    <name evidence="5" type="ORF">ACFQHK_05985</name>
</gene>
<keyword evidence="3" id="KW-0732">Signal</keyword>
<evidence type="ECO:0000256" key="1">
    <source>
        <dbReference type="ARBA" id="ARBA00005695"/>
    </source>
</evidence>
<evidence type="ECO:0000313" key="5">
    <source>
        <dbReference type="EMBL" id="MFC6836055.1"/>
    </source>
</evidence>
<organism evidence="5 6">
    <name type="scientific">Halomarina ordinaria</name>
    <dbReference type="NCBI Taxonomy" id="3033939"/>
    <lineage>
        <taxon>Archaea</taxon>
        <taxon>Methanobacteriati</taxon>
        <taxon>Methanobacteriota</taxon>
        <taxon>Stenosarchaea group</taxon>
        <taxon>Halobacteria</taxon>
        <taxon>Halobacteriales</taxon>
        <taxon>Natronomonadaceae</taxon>
        <taxon>Halomarina</taxon>
    </lineage>
</organism>
<dbReference type="EMBL" id="JBHSXM010000001">
    <property type="protein sequence ID" value="MFC6836055.1"/>
    <property type="molecule type" value="Genomic_DNA"/>
</dbReference>
<evidence type="ECO:0000259" key="4">
    <source>
        <dbReference type="Pfam" id="PF00496"/>
    </source>
</evidence>
<dbReference type="AlphaFoldDB" id="A0ABD5U686"/>
<accession>A0ABD5U686</accession>
<reference evidence="5 6" key="1">
    <citation type="journal article" date="2019" name="Int. J. Syst. Evol. Microbiol.">
        <title>The Global Catalogue of Microorganisms (GCM) 10K type strain sequencing project: providing services to taxonomists for standard genome sequencing and annotation.</title>
        <authorList>
            <consortium name="The Broad Institute Genomics Platform"/>
            <consortium name="The Broad Institute Genome Sequencing Center for Infectious Disease"/>
            <person name="Wu L."/>
            <person name="Ma J."/>
        </authorList>
    </citation>
    <scope>NUCLEOTIDE SEQUENCE [LARGE SCALE GENOMIC DNA]</scope>
    <source>
        <strain evidence="5 6">PSRA2</strain>
    </source>
</reference>
<evidence type="ECO:0000256" key="2">
    <source>
        <dbReference type="ARBA" id="ARBA00022448"/>
    </source>
</evidence>
<feature type="domain" description="Solute-binding protein family 5" evidence="4">
    <location>
        <begin position="255"/>
        <end position="585"/>
    </location>
</feature>
<keyword evidence="6" id="KW-1185">Reference proteome</keyword>
<evidence type="ECO:0000313" key="6">
    <source>
        <dbReference type="Proteomes" id="UP001596406"/>
    </source>
</evidence>
<keyword evidence="2" id="KW-0813">Transport</keyword>
<dbReference type="SUPFAM" id="SSF53850">
    <property type="entry name" value="Periplasmic binding protein-like II"/>
    <property type="match status" value="2"/>
</dbReference>
<dbReference type="PANTHER" id="PTHR30290">
    <property type="entry name" value="PERIPLASMIC BINDING COMPONENT OF ABC TRANSPORTER"/>
    <property type="match status" value="1"/>
</dbReference>
<sequence>MSPTRRDGLRRRHVLCGASAALAASAGCLQGFRNLAGRRRSSPLSLSIKTLPTDSDPYAVRIARALSSALEAVGIETRLHPLPREELYRQLLINHDFDLYVAPFVEGNDPDFLRPLLHSQFVGERGRQNPFGYVDFTMDELLDAQRRAAREERPQVVADLLQEVVQTQPFTVVAYPDDILARRTDRFAGWDERPTSSLAYLSVEREDPDATTLTALLRDVRPTRNLNPIAAEYRDRGVVTELLYDALGREYGGAVRPWLATEWEWSDTDDGGLRATVGLREASWHDGRTLTADDVAFTYRFLRDTSLGEADAPVPAERFRGRASLVADASVVDDRTVELAFDDTAHPAATRALTVPILPQHVWHERTGPATVAGVSVDEETTEALVWDNADPVGSGPLRLDTLEESRRVVLAPTDDHFCRTLDGALEDVVVGPAFDRLVFQAVPSDDVAVQTIEAGDADVTATALGAGVLTKLERAAATDSAVEVATDASPVFYHVGYNTRQAPLSNLRFRRAVARLLDREHVVESVFDGHATAAASPLATTDWLPDSLAWNGTDPVLPFPGEDGDLDVERARAEFVDAGYRYHDGALHQR</sequence>
<dbReference type="PROSITE" id="PS51257">
    <property type="entry name" value="PROKAR_LIPOPROTEIN"/>
    <property type="match status" value="1"/>
</dbReference>
<dbReference type="PANTHER" id="PTHR30290:SF9">
    <property type="entry name" value="OLIGOPEPTIDE-BINDING PROTEIN APPA"/>
    <property type="match status" value="1"/>
</dbReference>
<dbReference type="InterPro" id="IPR000914">
    <property type="entry name" value="SBP_5_dom"/>
</dbReference>
<name>A0ABD5U686_9EURY</name>
<dbReference type="Gene3D" id="3.40.190.10">
    <property type="entry name" value="Periplasmic binding protein-like II"/>
    <property type="match status" value="1"/>
</dbReference>
<protein>
    <submittedName>
        <fullName evidence="5">ABC transporter substrate-binding protein</fullName>
    </submittedName>
</protein>
<evidence type="ECO:0000256" key="3">
    <source>
        <dbReference type="ARBA" id="ARBA00022729"/>
    </source>
</evidence>
<comment type="similarity">
    <text evidence="1">Belongs to the bacterial solute-binding protein 5 family.</text>
</comment>
<dbReference type="InterPro" id="IPR039424">
    <property type="entry name" value="SBP_5"/>
</dbReference>
<dbReference type="Proteomes" id="UP001596406">
    <property type="component" value="Unassembled WGS sequence"/>
</dbReference>
<dbReference type="Pfam" id="PF00496">
    <property type="entry name" value="SBP_bac_5"/>
    <property type="match status" value="1"/>
</dbReference>
<proteinExistence type="inferred from homology"/>
<dbReference type="RefSeq" id="WP_304447749.1">
    <property type="nucleotide sequence ID" value="NZ_JARRAH010000001.1"/>
</dbReference>
<comment type="caution">
    <text evidence="5">The sequence shown here is derived from an EMBL/GenBank/DDBJ whole genome shotgun (WGS) entry which is preliminary data.</text>
</comment>
<dbReference type="Gene3D" id="3.10.105.10">
    <property type="entry name" value="Dipeptide-binding Protein, Domain 3"/>
    <property type="match status" value="2"/>
</dbReference>